<evidence type="ECO:0000313" key="2">
    <source>
        <dbReference type="Proteomes" id="UP001516400"/>
    </source>
</evidence>
<protein>
    <submittedName>
        <fullName evidence="1">Uncharacterized protein</fullName>
    </submittedName>
</protein>
<organism evidence="1 2">
    <name type="scientific">Cryptolaemus montrouzieri</name>
    <dbReference type="NCBI Taxonomy" id="559131"/>
    <lineage>
        <taxon>Eukaryota</taxon>
        <taxon>Metazoa</taxon>
        <taxon>Ecdysozoa</taxon>
        <taxon>Arthropoda</taxon>
        <taxon>Hexapoda</taxon>
        <taxon>Insecta</taxon>
        <taxon>Pterygota</taxon>
        <taxon>Neoptera</taxon>
        <taxon>Endopterygota</taxon>
        <taxon>Coleoptera</taxon>
        <taxon>Polyphaga</taxon>
        <taxon>Cucujiformia</taxon>
        <taxon>Coccinelloidea</taxon>
        <taxon>Coccinellidae</taxon>
        <taxon>Scymninae</taxon>
        <taxon>Scymnini</taxon>
        <taxon>Cryptolaemus</taxon>
    </lineage>
</organism>
<comment type="caution">
    <text evidence="1">The sequence shown here is derived from an EMBL/GenBank/DDBJ whole genome shotgun (WGS) entry which is preliminary data.</text>
</comment>
<dbReference type="EMBL" id="JABFTP020000083">
    <property type="protein sequence ID" value="KAL3276040.1"/>
    <property type="molecule type" value="Genomic_DNA"/>
</dbReference>
<accession>A0ABD2NC32</accession>
<dbReference type="AlphaFoldDB" id="A0ABD2NC32"/>
<evidence type="ECO:0000313" key="1">
    <source>
        <dbReference type="EMBL" id="KAL3276040.1"/>
    </source>
</evidence>
<sequence length="105" mass="10841">MADARHRIGGRLLAGTLGRPCLDATSPAPPAALLTQIETTSVARLHSSAAAAAATTAAAVDDDDDDGSRLRNCIHPAIYTGREGTSVVCSLFARTALEEPVDEKV</sequence>
<proteinExistence type="predicted"/>
<reference evidence="1 2" key="1">
    <citation type="journal article" date="2021" name="BMC Biol.">
        <title>Horizontally acquired antibacterial genes associated with adaptive radiation of ladybird beetles.</title>
        <authorList>
            <person name="Li H.S."/>
            <person name="Tang X.F."/>
            <person name="Huang Y.H."/>
            <person name="Xu Z.Y."/>
            <person name="Chen M.L."/>
            <person name="Du X.Y."/>
            <person name="Qiu B.Y."/>
            <person name="Chen P.T."/>
            <person name="Zhang W."/>
            <person name="Slipinski A."/>
            <person name="Escalona H.E."/>
            <person name="Waterhouse R.M."/>
            <person name="Zwick A."/>
            <person name="Pang H."/>
        </authorList>
    </citation>
    <scope>NUCLEOTIDE SEQUENCE [LARGE SCALE GENOMIC DNA]</scope>
    <source>
        <strain evidence="1">SYSU2018</strain>
    </source>
</reference>
<dbReference type="Proteomes" id="UP001516400">
    <property type="component" value="Unassembled WGS sequence"/>
</dbReference>
<keyword evidence="2" id="KW-1185">Reference proteome</keyword>
<name>A0ABD2NC32_9CUCU</name>
<gene>
    <name evidence="1" type="ORF">HHI36_020769</name>
</gene>